<feature type="region of interest" description="Disordered" evidence="2">
    <location>
        <begin position="149"/>
        <end position="168"/>
    </location>
</feature>
<evidence type="ECO:0000256" key="1">
    <source>
        <dbReference type="SAM" id="Coils"/>
    </source>
</evidence>
<feature type="region of interest" description="Disordered" evidence="2">
    <location>
        <begin position="96"/>
        <end position="123"/>
    </location>
</feature>
<reference evidence="3 4" key="1">
    <citation type="journal article" date="2018" name="Plant J.">
        <title>Genome sequences of Chlorella sorokiniana UTEX 1602 and Micractinium conductrix SAG 241.80: implications to maltose excretion by a green alga.</title>
        <authorList>
            <person name="Arriola M.B."/>
            <person name="Velmurugan N."/>
            <person name="Zhang Y."/>
            <person name="Plunkett M.H."/>
            <person name="Hondzo H."/>
            <person name="Barney B.M."/>
        </authorList>
    </citation>
    <scope>NUCLEOTIDE SEQUENCE [LARGE SCALE GENOMIC DNA]</scope>
    <source>
        <strain evidence="4">UTEX 1602</strain>
    </source>
</reference>
<feature type="region of interest" description="Disordered" evidence="2">
    <location>
        <begin position="1"/>
        <end position="37"/>
    </location>
</feature>
<protein>
    <submittedName>
        <fullName evidence="3">Binding partner of ACD11 1-like</fullName>
    </submittedName>
</protein>
<feature type="region of interest" description="Disordered" evidence="2">
    <location>
        <begin position="504"/>
        <end position="581"/>
    </location>
</feature>
<evidence type="ECO:0000313" key="3">
    <source>
        <dbReference type="EMBL" id="PRW58794.1"/>
    </source>
</evidence>
<dbReference type="OrthoDB" id="512876at2759"/>
<keyword evidence="4" id="KW-1185">Reference proteome</keyword>
<feature type="compositionally biased region" description="Low complexity" evidence="2">
    <location>
        <begin position="24"/>
        <end position="37"/>
    </location>
</feature>
<accession>A0A2P6TXK4</accession>
<name>A0A2P6TXK4_CHLSO</name>
<dbReference type="Proteomes" id="UP000239899">
    <property type="component" value="Unassembled WGS sequence"/>
</dbReference>
<keyword evidence="1" id="KW-0175">Coiled coil</keyword>
<dbReference type="EMBL" id="LHPG02000004">
    <property type="protein sequence ID" value="PRW58794.1"/>
    <property type="molecule type" value="Genomic_DNA"/>
</dbReference>
<organism evidence="3 4">
    <name type="scientific">Chlorella sorokiniana</name>
    <name type="common">Freshwater green alga</name>
    <dbReference type="NCBI Taxonomy" id="3076"/>
    <lineage>
        <taxon>Eukaryota</taxon>
        <taxon>Viridiplantae</taxon>
        <taxon>Chlorophyta</taxon>
        <taxon>core chlorophytes</taxon>
        <taxon>Trebouxiophyceae</taxon>
        <taxon>Chlorellales</taxon>
        <taxon>Chlorellaceae</taxon>
        <taxon>Chlorella clade</taxon>
        <taxon>Chlorella</taxon>
    </lineage>
</organism>
<evidence type="ECO:0000313" key="4">
    <source>
        <dbReference type="Proteomes" id="UP000239899"/>
    </source>
</evidence>
<dbReference type="AlphaFoldDB" id="A0A2P6TXK4"/>
<feature type="coiled-coil region" evidence="1">
    <location>
        <begin position="185"/>
        <end position="226"/>
    </location>
</feature>
<gene>
    <name evidence="3" type="ORF">C2E21_2666</name>
</gene>
<feature type="compositionally biased region" description="Low complexity" evidence="2">
    <location>
        <begin position="551"/>
        <end position="569"/>
    </location>
</feature>
<sequence>MAAAEEGMEHLASDQELDAWEMVSSSEEGGSQVGEEAAAAAAALAASFLAAEPLSPLAAARAAAAGAGSAGDTLLPGSPDSAQLLQLMAADAPAAPSLAAASDEGEGEAAPLPPITTFVADSSGSGGMADAGLPSTSAAALAAVSPPGPATLAGPGTPLGGGASGSTAMRRSSSLRLRVVRSDQLDSLEAVVAEMEKNAGKHKEELALARQRLNSMQAKLAEESHEACRLRKIAMIACSICAFLGLKALMGGPRRASYCGGQAAACAPLNSAPPRAPCVAHSVHEPPVPLLQRKVAIEAVTMVLCLALHATAGPPSATVPFSTILLQDFVQNKKTPEGLRCRQLVPTSGGTSTSLWDATSVDDLQQWLDESINVDVTHQVVEVQEEFALGLGEVHRARAAEKVKEGTKEVAHKTGEALSSAATAVGHQVNELDHKLRISERATAASAAVKESAVGRATGAALTKVGSAVSSTTKSVLAHEKVQTATGAVGASFKKLGASLSSLGRRKADDAPGSEHVPQFVQESEGYEPTASSQQAHDPPAPVAGGNLRNPTAAPAAATASPEAQQQATFTLDDNDDPKAP</sequence>
<comment type="caution">
    <text evidence="3">The sequence shown here is derived from an EMBL/GenBank/DDBJ whole genome shotgun (WGS) entry which is preliminary data.</text>
</comment>
<evidence type="ECO:0000256" key="2">
    <source>
        <dbReference type="SAM" id="MobiDB-lite"/>
    </source>
</evidence>
<proteinExistence type="predicted"/>